<dbReference type="EMBL" id="VORV01000009">
    <property type="protein sequence ID" value="TXD76967.1"/>
    <property type="molecule type" value="Genomic_DNA"/>
</dbReference>
<keyword evidence="1" id="KW-0472">Membrane</keyword>
<keyword evidence="1" id="KW-1133">Transmembrane helix</keyword>
<reference evidence="2 3" key="1">
    <citation type="submission" date="2019-08" db="EMBL/GenBank/DDBJ databases">
        <title>Genome of Algoriphagus ratkowskyi IC026.</title>
        <authorList>
            <person name="Bowman J.P."/>
        </authorList>
    </citation>
    <scope>NUCLEOTIDE SEQUENCE [LARGE SCALE GENOMIC DNA]</scope>
    <source>
        <strain evidence="2 3">IC026</strain>
    </source>
</reference>
<feature type="transmembrane region" description="Helical" evidence="1">
    <location>
        <begin position="45"/>
        <end position="63"/>
    </location>
</feature>
<sequence>MLLALYYLLWFLLCISILSLLAGLVRPVYVLWFLDRMNRLKVLKIYGCASLILLSILFIWKYFLDLFSA</sequence>
<evidence type="ECO:0000313" key="3">
    <source>
        <dbReference type="Proteomes" id="UP000321927"/>
    </source>
</evidence>
<protein>
    <submittedName>
        <fullName evidence="2">Uncharacterized protein</fullName>
    </submittedName>
</protein>
<proteinExistence type="predicted"/>
<dbReference type="Proteomes" id="UP000321927">
    <property type="component" value="Unassembled WGS sequence"/>
</dbReference>
<feature type="transmembrane region" description="Helical" evidence="1">
    <location>
        <begin position="6"/>
        <end position="33"/>
    </location>
</feature>
<gene>
    <name evidence="2" type="ORF">ESW18_14260</name>
</gene>
<keyword evidence="1" id="KW-0812">Transmembrane</keyword>
<keyword evidence="3" id="KW-1185">Reference proteome</keyword>
<evidence type="ECO:0000313" key="2">
    <source>
        <dbReference type="EMBL" id="TXD76967.1"/>
    </source>
</evidence>
<evidence type="ECO:0000256" key="1">
    <source>
        <dbReference type="SAM" id="Phobius"/>
    </source>
</evidence>
<organism evidence="2 3">
    <name type="scientific">Algoriphagus ratkowskyi</name>
    <dbReference type="NCBI Taxonomy" id="57028"/>
    <lineage>
        <taxon>Bacteria</taxon>
        <taxon>Pseudomonadati</taxon>
        <taxon>Bacteroidota</taxon>
        <taxon>Cytophagia</taxon>
        <taxon>Cytophagales</taxon>
        <taxon>Cyclobacteriaceae</taxon>
        <taxon>Algoriphagus</taxon>
    </lineage>
</organism>
<comment type="caution">
    <text evidence="2">The sequence shown here is derived from an EMBL/GenBank/DDBJ whole genome shotgun (WGS) entry which is preliminary data.</text>
</comment>
<accession>A0ABY3HNU8</accession>
<name>A0ABY3HNU8_9BACT</name>